<dbReference type="SUPFAM" id="SSF56112">
    <property type="entry name" value="Protein kinase-like (PK-like)"/>
    <property type="match status" value="1"/>
</dbReference>
<dbReference type="InterPro" id="IPR011009">
    <property type="entry name" value="Kinase-like_dom_sf"/>
</dbReference>
<evidence type="ECO:0000313" key="8">
    <source>
        <dbReference type="Proteomes" id="UP000054047"/>
    </source>
</evidence>
<dbReference type="GO" id="GO:0005524">
    <property type="term" value="F:ATP binding"/>
    <property type="evidence" value="ECO:0007669"/>
    <property type="project" value="UniProtKB-KW"/>
</dbReference>
<dbReference type="EMBL" id="KN758306">
    <property type="protein sequence ID" value="KIH48610.1"/>
    <property type="molecule type" value="Genomic_DNA"/>
</dbReference>
<proteinExistence type="predicted"/>
<evidence type="ECO:0000256" key="2">
    <source>
        <dbReference type="ARBA" id="ARBA00022679"/>
    </source>
</evidence>
<dbReference type="Gene3D" id="1.10.510.10">
    <property type="entry name" value="Transferase(Phosphotransferase) domain 1"/>
    <property type="match status" value="1"/>
</dbReference>
<accession>A0A0C2FJ26</accession>
<organism evidence="7 8">
    <name type="scientific">Ancylostoma duodenale</name>
    <dbReference type="NCBI Taxonomy" id="51022"/>
    <lineage>
        <taxon>Eukaryota</taxon>
        <taxon>Metazoa</taxon>
        <taxon>Ecdysozoa</taxon>
        <taxon>Nematoda</taxon>
        <taxon>Chromadorea</taxon>
        <taxon>Rhabditida</taxon>
        <taxon>Rhabditina</taxon>
        <taxon>Rhabditomorpha</taxon>
        <taxon>Strongyloidea</taxon>
        <taxon>Ancylostomatidae</taxon>
        <taxon>Ancylostomatinae</taxon>
        <taxon>Ancylostoma</taxon>
    </lineage>
</organism>
<evidence type="ECO:0000256" key="5">
    <source>
        <dbReference type="ARBA" id="ARBA00022840"/>
    </source>
</evidence>
<keyword evidence="8" id="KW-1185">Reference proteome</keyword>
<dbReference type="Pfam" id="PF00069">
    <property type="entry name" value="Pkinase"/>
    <property type="match status" value="1"/>
</dbReference>
<dbReference type="Proteomes" id="UP000054047">
    <property type="component" value="Unassembled WGS sequence"/>
</dbReference>
<reference evidence="7 8" key="1">
    <citation type="submission" date="2013-12" db="EMBL/GenBank/DDBJ databases">
        <title>Draft genome of the parsitic nematode Ancylostoma duodenale.</title>
        <authorList>
            <person name="Mitreva M."/>
        </authorList>
    </citation>
    <scope>NUCLEOTIDE SEQUENCE [LARGE SCALE GENOMIC DNA]</scope>
    <source>
        <strain evidence="7 8">Zhejiang</strain>
    </source>
</reference>
<dbReference type="PROSITE" id="PS50011">
    <property type="entry name" value="PROTEIN_KINASE_DOM"/>
    <property type="match status" value="1"/>
</dbReference>
<dbReference type="AlphaFoldDB" id="A0A0C2FJ26"/>
<dbReference type="PANTHER" id="PTHR24056">
    <property type="entry name" value="CELL DIVISION PROTEIN KINASE"/>
    <property type="match status" value="1"/>
</dbReference>
<keyword evidence="5" id="KW-0067">ATP-binding</keyword>
<gene>
    <name evidence="7" type="ORF">ANCDUO_21319</name>
</gene>
<dbReference type="GO" id="GO:0004674">
    <property type="term" value="F:protein serine/threonine kinase activity"/>
    <property type="evidence" value="ECO:0007669"/>
    <property type="project" value="UniProtKB-KW"/>
</dbReference>
<evidence type="ECO:0000313" key="7">
    <source>
        <dbReference type="EMBL" id="KIH48610.1"/>
    </source>
</evidence>
<keyword evidence="2" id="KW-0808">Transferase</keyword>
<name>A0A0C2FJ26_9BILA</name>
<dbReference type="InterPro" id="IPR000719">
    <property type="entry name" value="Prot_kinase_dom"/>
</dbReference>
<protein>
    <recommendedName>
        <fullName evidence="6">Protein kinase domain-containing protein</fullName>
    </recommendedName>
</protein>
<dbReference type="InterPro" id="IPR050108">
    <property type="entry name" value="CDK"/>
</dbReference>
<feature type="domain" description="Protein kinase" evidence="6">
    <location>
        <begin position="1"/>
        <end position="72"/>
    </location>
</feature>
<keyword evidence="4" id="KW-0418">Kinase</keyword>
<evidence type="ECO:0000259" key="6">
    <source>
        <dbReference type="PROSITE" id="PS50011"/>
    </source>
</evidence>
<evidence type="ECO:0000256" key="1">
    <source>
        <dbReference type="ARBA" id="ARBA00022527"/>
    </source>
</evidence>
<keyword evidence="3" id="KW-0547">Nucleotide-binding</keyword>
<dbReference type="GO" id="GO:0005634">
    <property type="term" value="C:nucleus"/>
    <property type="evidence" value="ECO:0007669"/>
    <property type="project" value="TreeGrafter"/>
</dbReference>
<evidence type="ECO:0000256" key="3">
    <source>
        <dbReference type="ARBA" id="ARBA00022741"/>
    </source>
</evidence>
<dbReference type="OrthoDB" id="192887at2759"/>
<keyword evidence="1" id="KW-0723">Serine/threonine-protein kinase</keyword>
<evidence type="ECO:0000256" key="4">
    <source>
        <dbReference type="ARBA" id="ARBA00022777"/>
    </source>
</evidence>
<sequence length="72" mass="8096">MTHEVVTQYYRAPELLMGARRYTGAVDIWSVGCIFAELLARRILFQAQGPIDQVRIDSGPYSARVVIEKLGV</sequence>